<gene>
    <name evidence="2" type="ORF">JX265_010946</name>
</gene>
<evidence type="ECO:0000256" key="1">
    <source>
        <dbReference type="SAM" id="MobiDB-lite"/>
    </source>
</evidence>
<comment type="caution">
    <text evidence="2">The sequence shown here is derived from an EMBL/GenBank/DDBJ whole genome shotgun (WGS) entry which is preliminary data.</text>
</comment>
<reference evidence="2" key="1">
    <citation type="submission" date="2021-03" db="EMBL/GenBank/DDBJ databases">
        <title>Revisited historic fungal species revealed as producer of novel bioactive compounds through whole genome sequencing and comparative genomics.</title>
        <authorList>
            <person name="Vignolle G.A."/>
            <person name="Hochenegger N."/>
            <person name="Mach R.L."/>
            <person name="Mach-Aigner A.R."/>
            <person name="Javad Rahimi M."/>
            <person name="Salim K.A."/>
            <person name="Chan C.M."/>
            <person name="Lim L.B.L."/>
            <person name="Cai F."/>
            <person name="Druzhinina I.S."/>
            <person name="U'Ren J.M."/>
            <person name="Derntl C."/>
        </authorList>
    </citation>
    <scope>NUCLEOTIDE SEQUENCE</scope>
    <source>
        <strain evidence="2">TUCIM 5799</strain>
    </source>
</reference>
<name>A0A9P9WD80_9PEZI</name>
<feature type="region of interest" description="Disordered" evidence="1">
    <location>
        <begin position="48"/>
        <end position="77"/>
    </location>
</feature>
<proteinExistence type="predicted"/>
<accession>A0A9P9WD80</accession>
<dbReference type="AlphaFoldDB" id="A0A9P9WD80"/>
<feature type="compositionally biased region" description="Polar residues" evidence="1">
    <location>
        <begin position="67"/>
        <end position="77"/>
    </location>
</feature>
<protein>
    <submittedName>
        <fullName evidence="2">Uncharacterized protein</fullName>
    </submittedName>
</protein>
<evidence type="ECO:0000313" key="3">
    <source>
        <dbReference type="Proteomes" id="UP000829685"/>
    </source>
</evidence>
<dbReference type="EMBL" id="JAFIMR010000038">
    <property type="protein sequence ID" value="KAI1857916.1"/>
    <property type="molecule type" value="Genomic_DNA"/>
</dbReference>
<evidence type="ECO:0000313" key="2">
    <source>
        <dbReference type="EMBL" id="KAI1857916.1"/>
    </source>
</evidence>
<keyword evidence="3" id="KW-1185">Reference proteome</keyword>
<organism evidence="2 3">
    <name type="scientific">Neoarthrinium moseri</name>
    <dbReference type="NCBI Taxonomy" id="1658444"/>
    <lineage>
        <taxon>Eukaryota</taxon>
        <taxon>Fungi</taxon>
        <taxon>Dikarya</taxon>
        <taxon>Ascomycota</taxon>
        <taxon>Pezizomycotina</taxon>
        <taxon>Sordariomycetes</taxon>
        <taxon>Xylariomycetidae</taxon>
        <taxon>Amphisphaeriales</taxon>
        <taxon>Apiosporaceae</taxon>
        <taxon>Neoarthrinium</taxon>
    </lineage>
</organism>
<dbReference type="Proteomes" id="UP000829685">
    <property type="component" value="Unassembled WGS sequence"/>
</dbReference>
<sequence>MVVDADGGCGWWCLDPSVVSGKVASVLQPGLSGGLVVADRVDVLQGASGLGPTESLAPPVDLGAGQGSSSLPSDNEA</sequence>